<comment type="caution">
    <text evidence="8">The sequence shown here is derived from an EMBL/GenBank/DDBJ whole genome shotgun (WGS) entry which is preliminary data.</text>
</comment>
<keyword evidence="1 6" id="KW-0285">Flavoprotein</keyword>
<dbReference type="GO" id="GO:0010181">
    <property type="term" value="F:FMN binding"/>
    <property type="evidence" value="ECO:0007669"/>
    <property type="project" value="UniProtKB-UniRule"/>
</dbReference>
<reference evidence="8" key="1">
    <citation type="submission" date="2023-08" db="EMBL/GenBank/DDBJ databases">
        <title>Emergence of clinically-relevant ST2 carbapenem-resistant Acinetobacter baumannii strains in hospital sewages in Zhejiang, East of China.</title>
        <authorList>
            <person name="Kaichao C."/>
            <person name="Zhang R."/>
        </authorList>
    </citation>
    <scope>NUCLEOTIDE SEQUENCE</scope>
    <source>
        <strain evidence="8">M-SY-60</strain>
    </source>
</reference>
<accession>A0AAW8JIY7</accession>
<dbReference type="SUPFAM" id="SSF52218">
    <property type="entry name" value="Flavoproteins"/>
    <property type="match status" value="1"/>
</dbReference>
<dbReference type="InterPro" id="IPR050104">
    <property type="entry name" value="FMN-dep_NADH:Q_OxRdtase_AzoR1"/>
</dbReference>
<dbReference type="InterPro" id="IPR029039">
    <property type="entry name" value="Flavoprotein-like_sf"/>
</dbReference>
<evidence type="ECO:0000256" key="6">
    <source>
        <dbReference type="HAMAP-Rule" id="MF_01216"/>
    </source>
</evidence>
<dbReference type="RefSeq" id="WP_277090597.1">
    <property type="nucleotide sequence ID" value="NZ_JAKVJG010000005.1"/>
</dbReference>
<dbReference type="EC" id="1.7.1.17" evidence="6"/>
<dbReference type="InterPro" id="IPR003680">
    <property type="entry name" value="Flavodoxin_fold"/>
</dbReference>
<dbReference type="AlphaFoldDB" id="A0AAW8JIY7"/>
<comment type="catalytic activity">
    <reaction evidence="6">
        <text>2 a quinone + NADH + H(+) = 2 a 1,4-benzosemiquinone + NAD(+)</text>
        <dbReference type="Rhea" id="RHEA:65952"/>
        <dbReference type="ChEBI" id="CHEBI:15378"/>
        <dbReference type="ChEBI" id="CHEBI:57540"/>
        <dbReference type="ChEBI" id="CHEBI:57945"/>
        <dbReference type="ChEBI" id="CHEBI:132124"/>
        <dbReference type="ChEBI" id="CHEBI:134225"/>
    </reaction>
</comment>
<feature type="binding site" evidence="6">
    <location>
        <begin position="15"/>
        <end position="17"/>
    </location>
    <ligand>
        <name>FMN</name>
        <dbReference type="ChEBI" id="CHEBI:58210"/>
    </ligand>
</feature>
<feature type="domain" description="Flavodoxin-like fold" evidence="7">
    <location>
        <begin position="1"/>
        <end position="188"/>
    </location>
</feature>
<protein>
    <recommendedName>
        <fullName evidence="6">FMN dependent NADH:quinone oxidoreductase</fullName>
        <ecNumber evidence="6">1.6.5.-</ecNumber>
    </recommendedName>
    <alternativeName>
        <fullName evidence="6">Azo-dye reductase</fullName>
    </alternativeName>
    <alternativeName>
        <fullName evidence="6">FMN-dependent NADH-azo compound oxidoreductase</fullName>
    </alternativeName>
    <alternativeName>
        <fullName evidence="6">FMN-dependent NADH-azoreductase</fullName>
        <ecNumber evidence="6">1.7.1.17</ecNumber>
    </alternativeName>
</protein>
<comment type="function">
    <text evidence="6">Quinone reductase that provides resistance to thiol-specific stress caused by electrophilic quinones.</text>
</comment>
<evidence type="ECO:0000256" key="1">
    <source>
        <dbReference type="ARBA" id="ARBA00022630"/>
    </source>
</evidence>
<proteinExistence type="inferred from homology"/>
<dbReference type="Pfam" id="PF02525">
    <property type="entry name" value="Flavodoxin_2"/>
    <property type="match status" value="1"/>
</dbReference>
<comment type="cofactor">
    <cofactor evidence="6">
        <name>FMN</name>
        <dbReference type="ChEBI" id="CHEBI:58210"/>
    </cofactor>
    <text evidence="6">Binds 1 FMN per subunit.</text>
</comment>
<comment type="subunit">
    <text evidence="6">Homodimer.</text>
</comment>
<feature type="binding site" evidence="6">
    <location>
        <begin position="85"/>
        <end position="88"/>
    </location>
    <ligand>
        <name>FMN</name>
        <dbReference type="ChEBI" id="CHEBI:58210"/>
    </ligand>
</feature>
<dbReference type="GO" id="GO:0016655">
    <property type="term" value="F:oxidoreductase activity, acting on NAD(P)H, quinone or similar compound as acceptor"/>
    <property type="evidence" value="ECO:0007669"/>
    <property type="project" value="InterPro"/>
</dbReference>
<organism evidence="8 9">
    <name type="scientific">Acinetobacter gerneri</name>
    <dbReference type="NCBI Taxonomy" id="202952"/>
    <lineage>
        <taxon>Bacteria</taxon>
        <taxon>Pseudomonadati</taxon>
        <taxon>Pseudomonadota</taxon>
        <taxon>Gammaproteobacteria</taxon>
        <taxon>Moraxellales</taxon>
        <taxon>Moraxellaceae</taxon>
        <taxon>Acinetobacter</taxon>
    </lineage>
</organism>
<feature type="binding site" evidence="6">
    <location>
        <position position="9"/>
    </location>
    <ligand>
        <name>FMN</name>
        <dbReference type="ChEBI" id="CHEBI:58210"/>
    </ligand>
</feature>
<dbReference type="PANTHER" id="PTHR43741">
    <property type="entry name" value="FMN-DEPENDENT NADH-AZOREDUCTASE 1"/>
    <property type="match status" value="1"/>
</dbReference>
<evidence type="ECO:0000313" key="9">
    <source>
        <dbReference type="Proteomes" id="UP001243195"/>
    </source>
</evidence>
<dbReference type="GO" id="GO:0016652">
    <property type="term" value="F:oxidoreductase activity, acting on NAD(P)H as acceptor"/>
    <property type="evidence" value="ECO:0007669"/>
    <property type="project" value="UniProtKB-UniRule"/>
</dbReference>
<evidence type="ECO:0000259" key="7">
    <source>
        <dbReference type="Pfam" id="PF02525"/>
    </source>
</evidence>
<name>A0AAW8JIY7_9GAMM</name>
<feature type="binding site" evidence="6">
    <location>
        <begin position="130"/>
        <end position="133"/>
    </location>
    <ligand>
        <name>FMN</name>
        <dbReference type="ChEBI" id="CHEBI:58210"/>
    </ligand>
</feature>
<evidence type="ECO:0000256" key="3">
    <source>
        <dbReference type="ARBA" id="ARBA00023002"/>
    </source>
</evidence>
<dbReference type="EC" id="1.6.5.-" evidence="6"/>
<sequence>MKLLHIDSSILGENSVSRQLSAEIVAQLQKKHANLEVEYLDLGTTDIPHLTQEILLGQDIEQSKLGEDLVDQYLSADLIVLGAAMYNFSISSNLKAWVDRIAIAGKTFKYTADGAVGLADKIQKVYIASSRGGIYGEKSPIDFQEAFLKQIFNFTGVTNIEVIRAEGVNLSPENRAKAVAETLDAIHKL</sequence>
<dbReference type="EMBL" id="JAVIDA010000022">
    <property type="protein sequence ID" value="MDQ9072562.1"/>
    <property type="molecule type" value="Genomic_DNA"/>
</dbReference>
<comment type="similarity">
    <text evidence="6">Belongs to the azoreductase type 1 family.</text>
</comment>
<dbReference type="InterPro" id="IPR023048">
    <property type="entry name" value="NADH:quinone_OxRdtase_FMN_depd"/>
</dbReference>
<evidence type="ECO:0000256" key="2">
    <source>
        <dbReference type="ARBA" id="ARBA00022643"/>
    </source>
</evidence>
<comment type="function">
    <text evidence="6">Also exhibits azoreductase activity. Catalyzes the reductive cleavage of the azo bond in aromatic azo compounds to the corresponding amines.</text>
</comment>
<keyword evidence="3 6" id="KW-0560">Oxidoreductase</keyword>
<evidence type="ECO:0000256" key="5">
    <source>
        <dbReference type="ARBA" id="ARBA00048542"/>
    </source>
</evidence>
<dbReference type="HAMAP" id="MF_01216">
    <property type="entry name" value="Azoreductase_type1"/>
    <property type="match status" value="1"/>
</dbReference>
<dbReference type="GO" id="GO:0009055">
    <property type="term" value="F:electron transfer activity"/>
    <property type="evidence" value="ECO:0007669"/>
    <property type="project" value="UniProtKB-UniRule"/>
</dbReference>
<keyword evidence="2 6" id="KW-0288">FMN</keyword>
<evidence type="ECO:0000313" key="8">
    <source>
        <dbReference type="EMBL" id="MDQ9072562.1"/>
    </source>
</evidence>
<dbReference type="PANTHER" id="PTHR43741:SF4">
    <property type="entry name" value="FMN-DEPENDENT NADH:QUINONE OXIDOREDUCTASE"/>
    <property type="match status" value="1"/>
</dbReference>
<dbReference type="Proteomes" id="UP001243195">
    <property type="component" value="Unassembled WGS sequence"/>
</dbReference>
<comment type="catalytic activity">
    <reaction evidence="5">
        <text>N,N-dimethyl-1,4-phenylenediamine + anthranilate + 2 NAD(+) = 2-(4-dimethylaminophenyl)diazenylbenzoate + 2 NADH + 2 H(+)</text>
        <dbReference type="Rhea" id="RHEA:55872"/>
        <dbReference type="ChEBI" id="CHEBI:15378"/>
        <dbReference type="ChEBI" id="CHEBI:15783"/>
        <dbReference type="ChEBI" id="CHEBI:16567"/>
        <dbReference type="ChEBI" id="CHEBI:57540"/>
        <dbReference type="ChEBI" id="CHEBI:57945"/>
        <dbReference type="ChEBI" id="CHEBI:71579"/>
        <dbReference type="EC" id="1.7.1.17"/>
    </reaction>
    <physiologicalReaction direction="right-to-left" evidence="5">
        <dbReference type="Rhea" id="RHEA:55874"/>
    </physiologicalReaction>
</comment>
<gene>
    <name evidence="6" type="primary">azoR</name>
    <name evidence="8" type="ORF">RFH51_13960</name>
</gene>
<dbReference type="Gene3D" id="3.40.50.360">
    <property type="match status" value="1"/>
</dbReference>
<keyword evidence="4 6" id="KW-0520">NAD</keyword>
<evidence type="ECO:0000256" key="4">
    <source>
        <dbReference type="ARBA" id="ARBA00023027"/>
    </source>
</evidence>